<dbReference type="STRING" id="695850.A0A067C2T4"/>
<evidence type="ECO:0008006" key="3">
    <source>
        <dbReference type="Google" id="ProtNLM"/>
    </source>
</evidence>
<keyword evidence="2" id="KW-1185">Reference proteome</keyword>
<dbReference type="AlphaFoldDB" id="A0A067C2T4"/>
<evidence type="ECO:0000313" key="1">
    <source>
        <dbReference type="EMBL" id="KDO25084.1"/>
    </source>
</evidence>
<dbReference type="Proteomes" id="UP000030745">
    <property type="component" value="Unassembled WGS sequence"/>
</dbReference>
<reference evidence="1 2" key="1">
    <citation type="journal article" date="2013" name="PLoS Genet.">
        <title>Distinctive expansion of potential virulence genes in the genome of the oomycete fish pathogen Saprolegnia parasitica.</title>
        <authorList>
            <person name="Jiang R.H."/>
            <person name="de Bruijn I."/>
            <person name="Haas B.J."/>
            <person name="Belmonte R."/>
            <person name="Lobach L."/>
            <person name="Christie J."/>
            <person name="van den Ackerveken G."/>
            <person name="Bottin A."/>
            <person name="Bulone V."/>
            <person name="Diaz-Moreno S.M."/>
            <person name="Dumas B."/>
            <person name="Fan L."/>
            <person name="Gaulin E."/>
            <person name="Govers F."/>
            <person name="Grenville-Briggs L.J."/>
            <person name="Horner N.R."/>
            <person name="Levin J.Z."/>
            <person name="Mammella M."/>
            <person name="Meijer H.J."/>
            <person name="Morris P."/>
            <person name="Nusbaum C."/>
            <person name="Oome S."/>
            <person name="Phillips A.J."/>
            <person name="van Rooyen D."/>
            <person name="Rzeszutek E."/>
            <person name="Saraiva M."/>
            <person name="Secombes C.J."/>
            <person name="Seidl M.F."/>
            <person name="Snel B."/>
            <person name="Stassen J.H."/>
            <person name="Sykes S."/>
            <person name="Tripathy S."/>
            <person name="van den Berg H."/>
            <person name="Vega-Arreguin J.C."/>
            <person name="Wawra S."/>
            <person name="Young S.K."/>
            <person name="Zeng Q."/>
            <person name="Dieguez-Uribeondo J."/>
            <person name="Russ C."/>
            <person name="Tyler B.M."/>
            <person name="van West P."/>
        </authorList>
    </citation>
    <scope>NUCLEOTIDE SEQUENCE [LARGE SCALE GENOMIC DNA]</scope>
    <source>
        <strain evidence="1 2">CBS 223.65</strain>
    </source>
</reference>
<dbReference type="RefSeq" id="XP_012204158.1">
    <property type="nucleotide sequence ID" value="XM_012348768.1"/>
</dbReference>
<dbReference type="VEuPathDB" id="FungiDB:SPRG_09225"/>
<organism evidence="1 2">
    <name type="scientific">Saprolegnia parasitica (strain CBS 223.65)</name>
    <dbReference type="NCBI Taxonomy" id="695850"/>
    <lineage>
        <taxon>Eukaryota</taxon>
        <taxon>Sar</taxon>
        <taxon>Stramenopiles</taxon>
        <taxon>Oomycota</taxon>
        <taxon>Saprolegniomycetes</taxon>
        <taxon>Saprolegniales</taxon>
        <taxon>Saprolegniaceae</taxon>
        <taxon>Saprolegnia</taxon>
    </lineage>
</organism>
<dbReference type="GeneID" id="24131410"/>
<dbReference type="OrthoDB" id="3049698at2759"/>
<evidence type="ECO:0000313" key="2">
    <source>
        <dbReference type="Proteomes" id="UP000030745"/>
    </source>
</evidence>
<dbReference type="KEGG" id="spar:SPRG_09225"/>
<protein>
    <recommendedName>
        <fullName evidence="3">MULE transposase domain-containing protein</fullName>
    </recommendedName>
</protein>
<dbReference type="EMBL" id="KK583235">
    <property type="protein sequence ID" value="KDO25084.1"/>
    <property type="molecule type" value="Genomic_DNA"/>
</dbReference>
<proteinExistence type="predicted"/>
<gene>
    <name evidence="1" type="ORF">SPRG_09225</name>
</gene>
<sequence>MEGLIKSMLTTSGFDSMAYVREVIMDSTFNTNGTHVGTEDGTNPRYEIFVLMIPFRGEGYPIAYLYVPTTNVSQLKINIIAAWLESIREKFNLHPEWVHLDKCSSEIGAVDLIWAASKMSLCLWHVDQAIRRRFQDSKGTTDPYNPTDDDLNNIPLHVISFPDTTTHHKSFVPHPQDAKTLCNEVVAMMKCHYLMHALLDPSLKDSSPDAIYRQCLNEMYEFCCERGLDVRPEQVAIVGSVVVRAWCVHIAD</sequence>
<accession>A0A067C2T4</accession>
<name>A0A067C2T4_SAPPC</name>